<evidence type="ECO:0000313" key="2">
    <source>
        <dbReference type="Proteomes" id="UP001446871"/>
    </source>
</evidence>
<name>A0ABR1UJB0_9PEZI</name>
<keyword evidence="2" id="KW-1185">Reference proteome</keyword>
<proteinExistence type="predicted"/>
<accession>A0ABR1UJB0</accession>
<dbReference type="Proteomes" id="UP001446871">
    <property type="component" value="Unassembled WGS sequence"/>
</dbReference>
<protein>
    <submittedName>
        <fullName evidence="1">Ankyrin</fullName>
    </submittedName>
</protein>
<dbReference type="SMART" id="SM00248">
    <property type="entry name" value="ANK"/>
    <property type="match status" value="4"/>
</dbReference>
<organism evidence="1 2">
    <name type="scientific">Apiospora saccharicola</name>
    <dbReference type="NCBI Taxonomy" id="335842"/>
    <lineage>
        <taxon>Eukaryota</taxon>
        <taxon>Fungi</taxon>
        <taxon>Dikarya</taxon>
        <taxon>Ascomycota</taxon>
        <taxon>Pezizomycotina</taxon>
        <taxon>Sordariomycetes</taxon>
        <taxon>Xylariomycetidae</taxon>
        <taxon>Amphisphaeriales</taxon>
        <taxon>Apiosporaceae</taxon>
        <taxon>Apiospora</taxon>
    </lineage>
</organism>
<dbReference type="SUPFAM" id="SSF48403">
    <property type="entry name" value="Ankyrin repeat"/>
    <property type="match status" value="1"/>
</dbReference>
<sequence length="463" mass="51465">MQPFSSLPPEILDEILVAAVHALGSSKAALRLKKVCRAWAAAVTGAIYASGIIDQEDMLYLWPQYIAYKASGPEPPEGWLRPLLMLRRAGESIVAFHGRGREDKDQDHDALRRCISDICTVARISTPFYPCSIRDRFGQPIEPDDRQLLQALLAIAAYTNDVAFALHVLANITDPLSLIARGATEHPRALFDEPLVAAAYTGHDDVLRLFLSHKLQDPDRWNVWLAKNMVLKGAVEGNHASTVKLALELDPGVHSDPYGEKLTAVFYGCLEYADDVEIFDLLYDRARHFLHRGLVPYYADNPRFWSDNCLPGLLCKAAERGNVPLLRRLMELGAAPDDSSQKANPSPLILKRLEGAVWCAARHGRAEAVAYLLSQGFPAGEAWKAAVKYGNPHTFGILFDLVDEDNAPHLGQDVLPYLDVAKQRGHDDIVHRLLRSGWHLLSKADQWRYREQAGALGLQPIPD</sequence>
<gene>
    <name evidence="1" type="ORF">PG996_011886</name>
</gene>
<evidence type="ECO:0000313" key="1">
    <source>
        <dbReference type="EMBL" id="KAK8057949.1"/>
    </source>
</evidence>
<dbReference type="EMBL" id="JAQQWM010000007">
    <property type="protein sequence ID" value="KAK8057949.1"/>
    <property type="molecule type" value="Genomic_DNA"/>
</dbReference>
<dbReference type="InterPro" id="IPR036770">
    <property type="entry name" value="Ankyrin_rpt-contain_sf"/>
</dbReference>
<comment type="caution">
    <text evidence="1">The sequence shown here is derived from an EMBL/GenBank/DDBJ whole genome shotgun (WGS) entry which is preliminary data.</text>
</comment>
<dbReference type="InterPro" id="IPR002110">
    <property type="entry name" value="Ankyrin_rpt"/>
</dbReference>
<reference evidence="1 2" key="1">
    <citation type="submission" date="2023-01" db="EMBL/GenBank/DDBJ databases">
        <title>Analysis of 21 Apiospora genomes using comparative genomics revels a genus with tremendous synthesis potential of carbohydrate active enzymes and secondary metabolites.</title>
        <authorList>
            <person name="Sorensen T."/>
        </authorList>
    </citation>
    <scope>NUCLEOTIDE SEQUENCE [LARGE SCALE GENOMIC DNA]</scope>
    <source>
        <strain evidence="1 2">CBS 83171</strain>
    </source>
</reference>
<dbReference type="Gene3D" id="1.25.40.20">
    <property type="entry name" value="Ankyrin repeat-containing domain"/>
    <property type="match status" value="2"/>
</dbReference>